<dbReference type="EMBL" id="SAUN01000001">
    <property type="protein sequence ID" value="RVX42004.1"/>
    <property type="molecule type" value="Genomic_DNA"/>
</dbReference>
<name>A0A438M8F6_9ACTN</name>
<reference evidence="3 4" key="1">
    <citation type="submission" date="2019-01" db="EMBL/GenBank/DDBJ databases">
        <title>Sequencing the genomes of 1000 actinobacteria strains.</title>
        <authorList>
            <person name="Klenk H.-P."/>
        </authorList>
    </citation>
    <scope>NUCLEOTIDE SEQUENCE [LARGE SCALE GENOMIC DNA]</scope>
    <source>
        <strain evidence="3 4">DSM 43925</strain>
    </source>
</reference>
<feature type="domain" description="MaoC-like" evidence="2">
    <location>
        <begin position="13"/>
        <end position="79"/>
    </location>
</feature>
<evidence type="ECO:0000313" key="4">
    <source>
        <dbReference type="Proteomes" id="UP000284824"/>
    </source>
</evidence>
<dbReference type="Pfam" id="PF01575">
    <property type="entry name" value="MaoC_dehydratas"/>
    <property type="match status" value="1"/>
</dbReference>
<sequence>MTAELVVTPDLRRLVEYAGASGDFYEMHYDLDFARDLGHPDLAVHGLLKAAFLGRLVTAWLGDRGRLVSFEVSYRGMDFRDRPFTCRLTVAEQQGDRLVLDLDGGGTTLGRAEVIMNREEDT</sequence>
<keyword evidence="4" id="KW-1185">Reference proteome</keyword>
<gene>
    <name evidence="3" type="ORF">EDD27_4620</name>
</gene>
<dbReference type="InterPro" id="IPR029069">
    <property type="entry name" value="HotDog_dom_sf"/>
</dbReference>
<comment type="similarity">
    <text evidence="1">Belongs to the enoyl-CoA hydratase/isomerase family.</text>
</comment>
<dbReference type="InterPro" id="IPR002539">
    <property type="entry name" value="MaoC-like_dom"/>
</dbReference>
<dbReference type="Gene3D" id="3.10.129.10">
    <property type="entry name" value="Hotdog Thioesterase"/>
    <property type="match status" value="1"/>
</dbReference>
<dbReference type="Proteomes" id="UP000284824">
    <property type="component" value="Unassembled WGS sequence"/>
</dbReference>
<evidence type="ECO:0000256" key="1">
    <source>
        <dbReference type="ARBA" id="ARBA00005254"/>
    </source>
</evidence>
<dbReference type="OrthoDB" id="7183822at2"/>
<evidence type="ECO:0000313" key="3">
    <source>
        <dbReference type="EMBL" id="RVX42004.1"/>
    </source>
</evidence>
<dbReference type="AlphaFoldDB" id="A0A438M8F6"/>
<organism evidence="3 4">
    <name type="scientific">Nonomuraea polychroma</name>
    <dbReference type="NCBI Taxonomy" id="46176"/>
    <lineage>
        <taxon>Bacteria</taxon>
        <taxon>Bacillati</taxon>
        <taxon>Actinomycetota</taxon>
        <taxon>Actinomycetes</taxon>
        <taxon>Streptosporangiales</taxon>
        <taxon>Streptosporangiaceae</taxon>
        <taxon>Nonomuraea</taxon>
    </lineage>
</organism>
<comment type="caution">
    <text evidence="3">The sequence shown here is derived from an EMBL/GenBank/DDBJ whole genome shotgun (WGS) entry which is preliminary data.</text>
</comment>
<dbReference type="RefSeq" id="WP_127934150.1">
    <property type="nucleotide sequence ID" value="NZ_SAUN01000001.1"/>
</dbReference>
<dbReference type="SUPFAM" id="SSF54637">
    <property type="entry name" value="Thioesterase/thiol ester dehydrase-isomerase"/>
    <property type="match status" value="1"/>
</dbReference>
<evidence type="ECO:0000259" key="2">
    <source>
        <dbReference type="Pfam" id="PF01575"/>
    </source>
</evidence>
<accession>A0A438M8F6</accession>
<proteinExistence type="inferred from homology"/>
<protein>
    <submittedName>
        <fullName evidence="3">MaoC dehydratase-like protein</fullName>
    </submittedName>
</protein>